<dbReference type="Proteomes" id="UP001175227">
    <property type="component" value="Unassembled WGS sequence"/>
</dbReference>
<comment type="caution">
    <text evidence="3">The sequence shown here is derived from an EMBL/GenBank/DDBJ whole genome shotgun (WGS) entry which is preliminary data.</text>
</comment>
<sequence>MASPTLSDLQKALQSWKAATEAKRVDIADRLAHERPVSGEEEAWLDENGNFVEEDVVLKKLQSASNISAALKDLNTSQRHAYDRLQNKVQDLKRLSAKRKAPTKKNDKKAVSPNHKSKAAGKTKARTTGERTIATLEQRIEIIDWYHANGKNQSQTAKQFSGIYPKLKIKQPLVSAWIKDEAKWREEYDRHERERMKGILTEYELHDIYNMDETGLFYGMPPDCGLADRAQSGLEAMRLAAAAWKSVDATTIKHCWRKAGILPETPLVHTVAVSVPITSLLNPITDAEKEVEEVLDALQSTGVLQSCNRMDIEELVNTEEEQMDVDTETTDNDIFDAVMASKNAEEAMVMNGGNADDDLPLEPRPTRHDAMCAVATLQKFVGSMEDSFARQLETMLASFGRKTRLEETNALKSSKITDYFNCS</sequence>
<proteinExistence type="predicted"/>
<evidence type="ECO:0000259" key="2">
    <source>
        <dbReference type="Pfam" id="PF16087"/>
    </source>
</evidence>
<feature type="compositionally biased region" description="Basic residues" evidence="1">
    <location>
        <begin position="115"/>
        <end position="125"/>
    </location>
</feature>
<gene>
    <name evidence="3" type="ORF">IW261DRAFT_1430558</name>
</gene>
<organism evidence="3 4">
    <name type="scientific">Armillaria novae-zelandiae</name>
    <dbReference type="NCBI Taxonomy" id="153914"/>
    <lineage>
        <taxon>Eukaryota</taxon>
        <taxon>Fungi</taxon>
        <taxon>Dikarya</taxon>
        <taxon>Basidiomycota</taxon>
        <taxon>Agaricomycotina</taxon>
        <taxon>Agaricomycetes</taxon>
        <taxon>Agaricomycetidae</taxon>
        <taxon>Agaricales</taxon>
        <taxon>Marasmiineae</taxon>
        <taxon>Physalacriaceae</taxon>
        <taxon>Armillaria</taxon>
    </lineage>
</organism>
<name>A0AA39KBJ9_9AGAR</name>
<keyword evidence="4" id="KW-1185">Reference proteome</keyword>
<protein>
    <recommendedName>
        <fullName evidence="2">DUF4817 domain-containing protein</fullName>
    </recommendedName>
</protein>
<evidence type="ECO:0000313" key="3">
    <source>
        <dbReference type="EMBL" id="KAK0458136.1"/>
    </source>
</evidence>
<feature type="domain" description="DUF4817" evidence="2">
    <location>
        <begin position="135"/>
        <end position="166"/>
    </location>
</feature>
<dbReference type="AlphaFoldDB" id="A0AA39KBJ9"/>
<feature type="region of interest" description="Disordered" evidence="1">
    <location>
        <begin position="91"/>
        <end position="130"/>
    </location>
</feature>
<dbReference type="Pfam" id="PF16087">
    <property type="entry name" value="DUF4817"/>
    <property type="match status" value="1"/>
</dbReference>
<dbReference type="Gene3D" id="1.10.10.60">
    <property type="entry name" value="Homeodomain-like"/>
    <property type="match status" value="1"/>
</dbReference>
<reference evidence="3" key="1">
    <citation type="submission" date="2023-06" db="EMBL/GenBank/DDBJ databases">
        <authorList>
            <consortium name="Lawrence Berkeley National Laboratory"/>
            <person name="Ahrendt S."/>
            <person name="Sahu N."/>
            <person name="Indic B."/>
            <person name="Wong-Bajracharya J."/>
            <person name="Merenyi Z."/>
            <person name="Ke H.-M."/>
            <person name="Monk M."/>
            <person name="Kocsube S."/>
            <person name="Drula E."/>
            <person name="Lipzen A."/>
            <person name="Balint B."/>
            <person name="Henrissat B."/>
            <person name="Andreopoulos B."/>
            <person name="Martin F.M."/>
            <person name="Harder C.B."/>
            <person name="Rigling D."/>
            <person name="Ford K.L."/>
            <person name="Foster G.D."/>
            <person name="Pangilinan J."/>
            <person name="Papanicolaou A."/>
            <person name="Barry K."/>
            <person name="LaButti K."/>
            <person name="Viragh M."/>
            <person name="Koriabine M."/>
            <person name="Yan M."/>
            <person name="Riley R."/>
            <person name="Champramary S."/>
            <person name="Plett K.L."/>
            <person name="Tsai I.J."/>
            <person name="Slot J."/>
            <person name="Sipos G."/>
            <person name="Plett J."/>
            <person name="Nagy L.G."/>
            <person name="Grigoriev I.V."/>
        </authorList>
    </citation>
    <scope>NUCLEOTIDE SEQUENCE</scope>
    <source>
        <strain evidence="3">ICMP 16352</strain>
    </source>
</reference>
<dbReference type="EMBL" id="JAUEPR010000336">
    <property type="protein sequence ID" value="KAK0458136.1"/>
    <property type="molecule type" value="Genomic_DNA"/>
</dbReference>
<accession>A0AA39KBJ9</accession>
<dbReference type="InterPro" id="IPR032135">
    <property type="entry name" value="DUF4817"/>
</dbReference>
<evidence type="ECO:0000256" key="1">
    <source>
        <dbReference type="SAM" id="MobiDB-lite"/>
    </source>
</evidence>
<evidence type="ECO:0000313" key="4">
    <source>
        <dbReference type="Proteomes" id="UP001175227"/>
    </source>
</evidence>